<dbReference type="Gene3D" id="3.40.50.2000">
    <property type="entry name" value="Glycogen Phosphorylase B"/>
    <property type="match status" value="2"/>
</dbReference>
<accession>F9UIJ6</accession>
<evidence type="ECO:0000313" key="2">
    <source>
        <dbReference type="EMBL" id="EGV15978.1"/>
    </source>
</evidence>
<dbReference type="Pfam" id="PF13579">
    <property type="entry name" value="Glyco_trans_4_4"/>
    <property type="match status" value="1"/>
</dbReference>
<feature type="domain" description="Glycosyltransferase subfamily 4-like N-terminal" evidence="1">
    <location>
        <begin position="26"/>
        <end position="167"/>
    </location>
</feature>
<keyword evidence="3" id="KW-1185">Reference proteome</keyword>
<dbReference type="GO" id="GO:0016757">
    <property type="term" value="F:glycosyltransferase activity"/>
    <property type="evidence" value="ECO:0007669"/>
    <property type="project" value="UniProtKB-ARBA"/>
</dbReference>
<reference evidence="2 3" key="1">
    <citation type="submission" date="2011-06" db="EMBL/GenBank/DDBJ databases">
        <title>The draft genome of Thiocapsa marina 5811.</title>
        <authorList>
            <consortium name="US DOE Joint Genome Institute (JGI-PGF)"/>
            <person name="Lucas S."/>
            <person name="Han J."/>
            <person name="Cheng J.-F."/>
            <person name="Goodwin L."/>
            <person name="Pitluck S."/>
            <person name="Peters L."/>
            <person name="Land M.L."/>
            <person name="Hauser L."/>
            <person name="Vogl K."/>
            <person name="Liu Z."/>
            <person name="Imhoff J."/>
            <person name="Thiel V."/>
            <person name="Frigaard N.-U."/>
            <person name="Bryant D."/>
            <person name="Woyke T.J."/>
        </authorList>
    </citation>
    <scope>NUCLEOTIDE SEQUENCE [LARGE SCALE GENOMIC DNA]</scope>
    <source>
        <strain evidence="2 3">5811</strain>
    </source>
</reference>
<dbReference type="InterPro" id="IPR028098">
    <property type="entry name" value="Glyco_trans_4-like_N"/>
</dbReference>
<dbReference type="SUPFAM" id="SSF53756">
    <property type="entry name" value="UDP-Glycosyltransferase/glycogen phosphorylase"/>
    <property type="match status" value="1"/>
</dbReference>
<dbReference type="CDD" id="cd03801">
    <property type="entry name" value="GT4_PimA-like"/>
    <property type="match status" value="1"/>
</dbReference>
<dbReference type="RefSeq" id="WP_007195617.1">
    <property type="nucleotide sequence ID" value="NZ_AFWV01000027.1"/>
</dbReference>
<dbReference type="STRING" id="768671.ThimaDRAFT_4749"/>
<dbReference type="AlphaFoldDB" id="F9UIJ6"/>
<dbReference type="Pfam" id="PF13692">
    <property type="entry name" value="Glyco_trans_1_4"/>
    <property type="match status" value="1"/>
</dbReference>
<dbReference type="EMBL" id="AFWV01000027">
    <property type="protein sequence ID" value="EGV15978.1"/>
    <property type="molecule type" value="Genomic_DNA"/>
</dbReference>
<keyword evidence="2" id="KW-0808">Transferase</keyword>
<dbReference type="eggNOG" id="COG0438">
    <property type="taxonomic scope" value="Bacteria"/>
</dbReference>
<gene>
    <name evidence="2" type="ORF">ThimaDRAFT_4749</name>
</gene>
<evidence type="ECO:0000313" key="3">
    <source>
        <dbReference type="Proteomes" id="UP000005459"/>
    </source>
</evidence>
<dbReference type="Proteomes" id="UP000005459">
    <property type="component" value="Unassembled WGS sequence"/>
</dbReference>
<sequence>MSKRICFVGLDNYPVLNPAKGHEYFGGEAVQQTLLAKAFRDLGYAVSMVDRDFGQPDGEVIDGIRVWKTMKEGDGLPGFRFFHPRLTSVARALRQADADIYYQSCAGVMTGAVAWFCRRNGRKFAFRIAHDTDCIPGKHILGRLKWRDAMIYRYGIRRADLIASQSKIQSKLLKDNFQLKSQIINLAVEPPSPADRGAERDIDVLWVNNIRDFKRPELVPELAKRLPQFRFVMIGGQSREHEGLYSDVENKCRTVPNLEFLGQVPYRQVNRYFSRSKVFVNTSDSEGFPNSFLQAWIRGVPVVSFFDPDQIIARKRLGAVPDSIEGMADTVAEILGNRNLIDGLSQNARDYAERHHSPDVIASQYIELLSTLPAQDGIRGPVFG</sequence>
<evidence type="ECO:0000259" key="1">
    <source>
        <dbReference type="Pfam" id="PF13579"/>
    </source>
</evidence>
<organism evidence="2 3">
    <name type="scientific">Thiocapsa marina 5811</name>
    <dbReference type="NCBI Taxonomy" id="768671"/>
    <lineage>
        <taxon>Bacteria</taxon>
        <taxon>Pseudomonadati</taxon>
        <taxon>Pseudomonadota</taxon>
        <taxon>Gammaproteobacteria</taxon>
        <taxon>Chromatiales</taxon>
        <taxon>Chromatiaceae</taxon>
        <taxon>Thiocapsa</taxon>
    </lineage>
</organism>
<proteinExistence type="predicted"/>
<dbReference type="PANTHER" id="PTHR12526">
    <property type="entry name" value="GLYCOSYLTRANSFERASE"/>
    <property type="match status" value="1"/>
</dbReference>
<name>F9UIJ6_9GAMM</name>
<dbReference type="OrthoDB" id="9775208at2"/>
<dbReference type="PANTHER" id="PTHR12526:SF626">
    <property type="entry name" value="GLL4300 PROTEIN"/>
    <property type="match status" value="1"/>
</dbReference>
<protein>
    <submittedName>
        <fullName evidence="2">Glycosyl transferase group 1</fullName>
    </submittedName>
</protein>